<evidence type="ECO:0000256" key="2">
    <source>
        <dbReference type="ARBA" id="ARBA00023287"/>
    </source>
</evidence>
<dbReference type="OrthoDB" id="2594125at2"/>
<keyword evidence="5" id="KW-1185">Reference proteome</keyword>
<keyword evidence="2" id="KW-0178">Competence</keyword>
<dbReference type="AlphaFoldDB" id="A0A3M8DUB4"/>
<keyword evidence="3" id="KW-0812">Transmembrane</keyword>
<organism evidence="4 5">
    <name type="scientific">Brevibacillus fluminis</name>
    <dbReference type="NCBI Taxonomy" id="511487"/>
    <lineage>
        <taxon>Bacteria</taxon>
        <taxon>Bacillati</taxon>
        <taxon>Bacillota</taxon>
        <taxon>Bacilli</taxon>
        <taxon>Bacillales</taxon>
        <taxon>Paenibacillaceae</taxon>
        <taxon>Brevibacillus</taxon>
    </lineage>
</organism>
<dbReference type="Pfam" id="PF07963">
    <property type="entry name" value="N_methyl"/>
    <property type="match status" value="1"/>
</dbReference>
<dbReference type="InterPro" id="IPR012902">
    <property type="entry name" value="N_methyl_site"/>
</dbReference>
<sequence length="247" mass="27208">MLYHEGGLETMKRARSFRDRFQDDSGLTLIELLAGLVLFGLVITMVNGVFFSALSLKKEVTADVTIRNHADALTNAIITSMTNTDKSDDVLAFINSKPGDTVGGVMNTTANSTNDLYQSALWTSKKQLENTTSPRIYYLYTIVPVKKGSNGPPYKLIRETFSVPTNRSNLLFTETCYFTSYAEGTEDWRAPSETVQLNDPAFPLLAPSSVTVETNETGDSALVLNLTMGQTGNDAVHYQITSRIHID</sequence>
<keyword evidence="3" id="KW-0472">Membrane</keyword>
<dbReference type="PROSITE" id="PS00409">
    <property type="entry name" value="PROKAR_NTER_METHYL"/>
    <property type="match status" value="1"/>
</dbReference>
<evidence type="ECO:0000313" key="5">
    <source>
        <dbReference type="Proteomes" id="UP000271031"/>
    </source>
</evidence>
<evidence type="ECO:0000256" key="3">
    <source>
        <dbReference type="SAM" id="Phobius"/>
    </source>
</evidence>
<dbReference type="GO" id="GO:0030420">
    <property type="term" value="P:establishment of competence for transformation"/>
    <property type="evidence" value="ECO:0007669"/>
    <property type="project" value="UniProtKB-KW"/>
</dbReference>
<feature type="transmembrane region" description="Helical" evidence="3">
    <location>
        <begin position="32"/>
        <end position="54"/>
    </location>
</feature>
<dbReference type="GO" id="GO:0009986">
    <property type="term" value="C:cell surface"/>
    <property type="evidence" value="ECO:0007669"/>
    <property type="project" value="UniProtKB-SubCell"/>
</dbReference>
<evidence type="ECO:0000313" key="4">
    <source>
        <dbReference type="EMBL" id="RNB90557.1"/>
    </source>
</evidence>
<comment type="subcellular location">
    <subcellularLocation>
        <location evidence="1">Cell surface</location>
    </subcellularLocation>
</comment>
<gene>
    <name evidence="4" type="ORF">EDM56_08615</name>
</gene>
<dbReference type="Proteomes" id="UP000271031">
    <property type="component" value="Unassembled WGS sequence"/>
</dbReference>
<proteinExistence type="predicted"/>
<reference evidence="4 5" key="1">
    <citation type="submission" date="2018-10" db="EMBL/GenBank/DDBJ databases">
        <title>Phylogenomics of Brevibacillus.</title>
        <authorList>
            <person name="Dunlap C."/>
        </authorList>
    </citation>
    <scope>NUCLEOTIDE SEQUENCE [LARGE SCALE GENOMIC DNA]</scope>
    <source>
        <strain evidence="4 5">JCM 15716</strain>
    </source>
</reference>
<evidence type="ECO:0000256" key="1">
    <source>
        <dbReference type="ARBA" id="ARBA00004241"/>
    </source>
</evidence>
<protein>
    <submittedName>
        <fullName evidence="4">Prepilin-type N-terminal cleavage/methylation domain-containing protein</fullName>
    </submittedName>
</protein>
<dbReference type="NCBIfam" id="TIGR02532">
    <property type="entry name" value="IV_pilin_GFxxxE"/>
    <property type="match status" value="1"/>
</dbReference>
<comment type="caution">
    <text evidence="4">The sequence shown here is derived from an EMBL/GenBank/DDBJ whole genome shotgun (WGS) entry which is preliminary data.</text>
</comment>
<dbReference type="EMBL" id="RHHQ01000007">
    <property type="protein sequence ID" value="RNB90557.1"/>
    <property type="molecule type" value="Genomic_DNA"/>
</dbReference>
<name>A0A3M8DUB4_9BACL</name>
<keyword evidence="3" id="KW-1133">Transmembrane helix</keyword>
<accession>A0A3M8DUB4</accession>